<dbReference type="InterPro" id="IPR036390">
    <property type="entry name" value="WH_DNA-bd_sf"/>
</dbReference>
<feature type="domain" description="HTH lysR-type" evidence="5">
    <location>
        <begin position="1"/>
        <end position="58"/>
    </location>
</feature>
<protein>
    <submittedName>
        <fullName evidence="6">LysR family transcriptional regulator</fullName>
    </submittedName>
</protein>
<keyword evidence="4" id="KW-0804">Transcription</keyword>
<dbReference type="SUPFAM" id="SSF53850">
    <property type="entry name" value="Periplasmic binding protein-like II"/>
    <property type="match status" value="1"/>
</dbReference>
<keyword evidence="2" id="KW-0805">Transcription regulation</keyword>
<reference evidence="6" key="1">
    <citation type="submission" date="2021-08" db="EMBL/GenBank/DDBJ databases">
        <authorList>
            <person name="Nwanade C."/>
            <person name="Wang M."/>
            <person name="Masoudi A."/>
            <person name="Yu Z."/>
            <person name="Liu J."/>
        </authorList>
    </citation>
    <scope>NUCLEOTIDE SEQUENCE</scope>
    <source>
        <strain evidence="6">S056</strain>
    </source>
</reference>
<organism evidence="6 7">
    <name type="scientific">Aliiroseovarius crassostreae</name>
    <dbReference type="NCBI Taxonomy" id="154981"/>
    <lineage>
        <taxon>Bacteria</taxon>
        <taxon>Pseudomonadati</taxon>
        <taxon>Pseudomonadota</taxon>
        <taxon>Alphaproteobacteria</taxon>
        <taxon>Rhodobacterales</taxon>
        <taxon>Paracoccaceae</taxon>
        <taxon>Aliiroseovarius</taxon>
    </lineage>
</organism>
<evidence type="ECO:0000313" key="6">
    <source>
        <dbReference type="EMBL" id="UWP94956.1"/>
    </source>
</evidence>
<dbReference type="PANTHER" id="PTHR30126:SF40">
    <property type="entry name" value="HTH-TYPE TRANSCRIPTIONAL REGULATOR GLTR"/>
    <property type="match status" value="1"/>
</dbReference>
<dbReference type="InterPro" id="IPR005119">
    <property type="entry name" value="LysR_subst-bd"/>
</dbReference>
<evidence type="ECO:0000256" key="2">
    <source>
        <dbReference type="ARBA" id="ARBA00023015"/>
    </source>
</evidence>
<dbReference type="GO" id="GO:0003700">
    <property type="term" value="F:DNA-binding transcription factor activity"/>
    <property type="evidence" value="ECO:0007669"/>
    <property type="project" value="InterPro"/>
</dbReference>
<name>A0A9Q9H906_9RHOB</name>
<gene>
    <name evidence="6" type="ORF">K3X48_12220</name>
</gene>
<sequence length="297" mass="33059">MDWSHLKVVMAIARAGTLTQAAQLLEMDQTTVGRRLNALEAQLGEILFVRSKSGFMATDQGRIVLEHARSVEAMLEQMQDDLREQSENVAGVVRIVSNTWILQRLARRAAKDILNSHPRLELRLSGRLPPVPPHGEATLSLWFDAPPAAMEFSTPFCMLPYAGYRAFDLPAQSLRWVLFRDDDAPGPTMTRQLRKKLGEKVQVPLTATDASILMTAVEDGIGKGVLPECLGDENPRLVRLEEGEGAIQMGRVLHLHRNPDTMESKRVRAVITWLQAAMLRDFGAQLITPGKLATRPE</sequence>
<evidence type="ECO:0000256" key="4">
    <source>
        <dbReference type="ARBA" id="ARBA00023163"/>
    </source>
</evidence>
<dbReference type="EMBL" id="CP080776">
    <property type="protein sequence ID" value="UWP94956.1"/>
    <property type="molecule type" value="Genomic_DNA"/>
</dbReference>
<evidence type="ECO:0000259" key="5">
    <source>
        <dbReference type="PROSITE" id="PS50931"/>
    </source>
</evidence>
<dbReference type="Pfam" id="PF00126">
    <property type="entry name" value="HTH_1"/>
    <property type="match status" value="1"/>
</dbReference>
<dbReference type="RefSeq" id="WP_259805823.1">
    <property type="nucleotide sequence ID" value="NZ_CP080776.1"/>
</dbReference>
<evidence type="ECO:0000256" key="1">
    <source>
        <dbReference type="ARBA" id="ARBA00009437"/>
    </source>
</evidence>
<dbReference type="InterPro" id="IPR036388">
    <property type="entry name" value="WH-like_DNA-bd_sf"/>
</dbReference>
<accession>A0A9Q9H906</accession>
<dbReference type="InterPro" id="IPR000847">
    <property type="entry name" value="LysR_HTH_N"/>
</dbReference>
<dbReference type="PANTHER" id="PTHR30126">
    <property type="entry name" value="HTH-TYPE TRANSCRIPTIONAL REGULATOR"/>
    <property type="match status" value="1"/>
</dbReference>
<comment type="similarity">
    <text evidence="1">Belongs to the LysR transcriptional regulatory family.</text>
</comment>
<keyword evidence="3" id="KW-0238">DNA-binding</keyword>
<evidence type="ECO:0000256" key="3">
    <source>
        <dbReference type="ARBA" id="ARBA00023125"/>
    </source>
</evidence>
<dbReference type="Proteomes" id="UP001057991">
    <property type="component" value="Chromosome"/>
</dbReference>
<dbReference type="GO" id="GO:0000976">
    <property type="term" value="F:transcription cis-regulatory region binding"/>
    <property type="evidence" value="ECO:0007669"/>
    <property type="project" value="TreeGrafter"/>
</dbReference>
<evidence type="ECO:0000313" key="7">
    <source>
        <dbReference type="Proteomes" id="UP001057991"/>
    </source>
</evidence>
<proteinExistence type="inferred from homology"/>
<dbReference type="Gene3D" id="1.10.10.10">
    <property type="entry name" value="Winged helix-like DNA-binding domain superfamily/Winged helix DNA-binding domain"/>
    <property type="match status" value="1"/>
</dbReference>
<dbReference type="PROSITE" id="PS50931">
    <property type="entry name" value="HTH_LYSR"/>
    <property type="match status" value="1"/>
</dbReference>
<dbReference type="Pfam" id="PF03466">
    <property type="entry name" value="LysR_substrate"/>
    <property type="match status" value="1"/>
</dbReference>
<dbReference type="AlphaFoldDB" id="A0A9Q9H906"/>
<dbReference type="SUPFAM" id="SSF46785">
    <property type="entry name" value="Winged helix' DNA-binding domain"/>
    <property type="match status" value="1"/>
</dbReference>